<sequence length="1508" mass="168560">MRAINFPANQLAQLIALTDKLRNRPTFDETVALLRELFVDILRYGADDIDVARRVGLPPSARTRRIVSLAGAGGIRVCVLERERLSFYPNTYLKLFRLYPDCLVFVHSNEDQRVRVLVRPRRSARHTYRYRSLTPRAVMGPRGDYLASWALRLGLLQPDISEPSHVNYAFFEKVLFGSPADLIALYDPFEWGNRAVWADALGMPAWENYLENVVHRFLQADRLPLERRAVGLHEALLRSFPIYVEADTGQKLFYDHYRVQAPTEENDDVWRISLHLRLSLKIDGFTTQTPICLDFDFPRMTRAGYLVWMGRRWKFQATAGLDISWNDGPPGEKTGGDDQDEEEDAQENDVLSQTLVEFGVEELFKKETASQIEEEADATSLALDELDFDIDEADFGVQKLQFLAISRAFAYGVSSELRRLRWHLRNRSRDDGCSVVTHVEHLVREWSVGCSRQAPRSLLPHLFVQDYFEPISQEGLKYSSLGHHLNAHAVAWNAPEQPLWSCEVYAELNSHEVLPIAGAVLHPIRREFVAAPDAERICAAAHYAALKVGRARSADALRYECMANRWTSKRTLVVPGDIAGAALRCGAFAGSPRQTLYSKMRRHLSAAVEGITTHTDDEHALDAKSGFVRIGNPLRPGDLIARRFAGTAQIPLNPEEKLFNAIVADDPKALLPTIWRDRSWWAPAGVAGVVRSVVFEGAAPASGVLSVQVEQNLALDIGGHITTDFGAMAPIVAHLRTEDAPFLADGEPVDMLITLPRAQFHTMRIAETDRPVVFDCQGELIAEAFVVQAHQFAISTLPKVYAQERSLCFNLRGRSLREQSGDRFSALTLAAQLNAFSACAGLREFIKGLSPHRDPKVSHLQVVQRFEQLFAACGFDLRIRGDSASVTLRASRLTDGPILKKPAETLHYRTQHPVEGGLFDPILFRPLPRAFLEAGGMNWVLEEPKRWVRNEQQIGTKYRDGSMKGRGHLRLGERFEPGRGLGLIELPEPIVNPLLEQKLAEFLGLDLADLVAVSCGTLSLTMDRDESGRLIWWVGDAPNCDGVLDLDFNEQSADTGVRAIEYLLEGLAEYDPKAVRFREAIWHAVPVLPPHWRPIVDSNDDIPWAVSDLNILYSRVGHAAKRVATALKHSSVIPQAHLQSTRRMLREHLHALYGVAEDAPSTRVAYRRHRWEERTHALRGIKQLLAQFRRECLLMSEPDALPFSIRGNWFRSKQIVGVSVAVDYLLECWHTSFAQQLFEAGRYPSPRAAHQALKRKDSDATTLCREILEEDNLFGYVLTEGGTLMSVRLAVVCDQVAIGVNDVLATRLGLSLYEDVLLYLPPAPDAQVEARHLVANNAMAQSGQLWVEPAGDPAAPQHFWRLAQVETLAAVAASPVEVQLDDFLSALCLGRVADDREEHALENAAHAEPSTVFIDEITPTDLSSEPSAQVHFPPVVEPVDEATHLEPAEPSEAPKPQPIKDAYSDDATVHVGSLRDAWATLLKNTATHLSRSNSRPTEQGEPATEEQF</sequence>
<feature type="region of interest" description="Disordered" evidence="1">
    <location>
        <begin position="1486"/>
        <end position="1508"/>
    </location>
</feature>
<dbReference type="Gene3D" id="2.40.50.150">
    <property type="match status" value="1"/>
</dbReference>
<accession>A0A2Z4FPQ9</accession>
<gene>
    <name evidence="2" type="ORF">DN745_17405</name>
</gene>
<dbReference type="Gene3D" id="2.40.270.10">
    <property type="entry name" value="DNA-directed RNA polymerase, subunit 2, domain 6"/>
    <property type="match status" value="1"/>
</dbReference>
<evidence type="ECO:0000313" key="2">
    <source>
        <dbReference type="EMBL" id="AWV91007.1"/>
    </source>
</evidence>
<proteinExistence type="predicted"/>
<keyword evidence="3" id="KW-1185">Reference proteome</keyword>
<feature type="region of interest" description="Disordered" evidence="1">
    <location>
        <begin position="1445"/>
        <end position="1466"/>
    </location>
</feature>
<dbReference type="GO" id="GO:0003899">
    <property type="term" value="F:DNA-directed RNA polymerase activity"/>
    <property type="evidence" value="ECO:0007669"/>
    <property type="project" value="InterPro"/>
</dbReference>
<dbReference type="GO" id="GO:0006351">
    <property type="term" value="P:DNA-templated transcription"/>
    <property type="evidence" value="ECO:0007669"/>
    <property type="project" value="InterPro"/>
</dbReference>
<evidence type="ECO:0000256" key="1">
    <source>
        <dbReference type="SAM" id="MobiDB-lite"/>
    </source>
</evidence>
<dbReference type="InterPro" id="IPR037033">
    <property type="entry name" value="DNA-dir_RNAP_su2_hyb_sf"/>
</dbReference>
<dbReference type="KEGG" id="bsed:DN745_17405"/>
<dbReference type="GO" id="GO:0003677">
    <property type="term" value="F:DNA binding"/>
    <property type="evidence" value="ECO:0007669"/>
    <property type="project" value="InterPro"/>
</dbReference>
<dbReference type="Proteomes" id="UP000249799">
    <property type="component" value="Chromosome"/>
</dbReference>
<organism evidence="2 3">
    <name type="scientific">Bradymonas sediminis</name>
    <dbReference type="NCBI Taxonomy" id="1548548"/>
    <lineage>
        <taxon>Bacteria</taxon>
        <taxon>Deltaproteobacteria</taxon>
        <taxon>Bradymonadales</taxon>
        <taxon>Bradymonadaceae</taxon>
        <taxon>Bradymonas</taxon>
    </lineage>
</organism>
<dbReference type="SUPFAM" id="SSF64484">
    <property type="entry name" value="beta and beta-prime subunits of DNA dependent RNA-polymerase"/>
    <property type="match status" value="2"/>
</dbReference>
<dbReference type="EMBL" id="CP030032">
    <property type="protein sequence ID" value="AWV91007.1"/>
    <property type="molecule type" value="Genomic_DNA"/>
</dbReference>
<reference evidence="2 3" key="1">
    <citation type="submission" date="2018-06" db="EMBL/GenBank/DDBJ databases">
        <title>Lujinxingia sediminis gen. nov. sp. nov., a new facultative anaerobic member of the class Deltaproteobacteria, and proposal of Lujinxingaceae fam. nov.</title>
        <authorList>
            <person name="Guo L.-Y."/>
            <person name="Li C.-M."/>
            <person name="Wang S."/>
            <person name="Du Z.-J."/>
        </authorList>
    </citation>
    <scope>NUCLEOTIDE SEQUENCE [LARGE SCALE GENOMIC DNA]</scope>
    <source>
        <strain evidence="2 3">FA350</strain>
    </source>
</reference>
<name>A0A2Z4FPQ9_9DELT</name>
<feature type="compositionally biased region" description="Polar residues" evidence="1">
    <location>
        <begin position="1486"/>
        <end position="1497"/>
    </location>
</feature>
<dbReference type="CDD" id="cd15841">
    <property type="entry name" value="SNARE_Qc"/>
    <property type="match status" value="1"/>
</dbReference>
<dbReference type="RefSeq" id="WP_111336869.1">
    <property type="nucleotide sequence ID" value="NZ_CP030032.1"/>
</dbReference>
<dbReference type="InterPro" id="IPR014724">
    <property type="entry name" value="RNA_pol_RPB2_OB-fold"/>
</dbReference>
<evidence type="ECO:0000313" key="3">
    <source>
        <dbReference type="Proteomes" id="UP000249799"/>
    </source>
</evidence>
<feature type="region of interest" description="Disordered" evidence="1">
    <location>
        <begin position="322"/>
        <end position="347"/>
    </location>
</feature>
<feature type="compositionally biased region" description="Acidic residues" evidence="1">
    <location>
        <begin position="337"/>
        <end position="347"/>
    </location>
</feature>
<protein>
    <submittedName>
        <fullName evidence="2">Uncharacterized protein</fullName>
    </submittedName>
</protein>